<reference evidence="2" key="1">
    <citation type="submission" date="2020-09" db="EMBL/GenBank/DDBJ databases">
        <authorList>
            <person name="Eze J.U."/>
            <person name="Rahube T.O."/>
        </authorList>
    </citation>
    <scope>NUCLEOTIDE SEQUENCE</scope>
</reference>
<protein>
    <recommendedName>
        <fullName evidence="3">Capsid and scaffold protein</fullName>
    </recommendedName>
</protein>
<dbReference type="AlphaFoldDB" id="A0A7M2QLY2"/>
<evidence type="ECO:0000313" key="2">
    <source>
        <dbReference type="EMBL" id="QOV05518.1"/>
    </source>
</evidence>
<feature type="compositionally biased region" description="Polar residues" evidence="1">
    <location>
        <begin position="1"/>
        <end position="13"/>
    </location>
</feature>
<sequence length="273" mass="29127">MEETTNQVESTSGLFGGTGDVGNAFGGTPAELPQTTVPEQEGQDQVDEIVVGEKDEEPVTPDASRENEFKYDPTGNASLDYALDFIGQLGYGPTHPAVLAAQDGNFHLIAAELAREGVRGADAVIALAKEAYEVEKAKVEGQKQEIAKFAYEAAGGQQNWQAVQQWASANATPQEKQQINSLLASGGFAAQSAISFLVQQYSKVNTLERAPTRVAKANAGGARGQDTGGALSATEYGRLVQELIYSHGGRDVSHTREYQDLQARRLQGRRAGL</sequence>
<evidence type="ECO:0000256" key="1">
    <source>
        <dbReference type="SAM" id="MobiDB-lite"/>
    </source>
</evidence>
<feature type="region of interest" description="Disordered" evidence="1">
    <location>
        <begin position="1"/>
        <end position="72"/>
    </location>
</feature>
<proteinExistence type="predicted"/>
<evidence type="ECO:0008006" key="3">
    <source>
        <dbReference type="Google" id="ProtNLM"/>
    </source>
</evidence>
<name>A0A7M2QLY2_9ZZZZ</name>
<dbReference type="EMBL" id="MT993626">
    <property type="protein sequence ID" value="QOV05518.1"/>
    <property type="molecule type" value="Genomic_DNA"/>
</dbReference>
<accession>A0A7M2QLY2</accession>
<organism evidence="2">
    <name type="scientific">feces metagenome</name>
    <dbReference type="NCBI Taxonomy" id="1861841"/>
    <lineage>
        <taxon>unclassified sequences</taxon>
        <taxon>metagenomes</taxon>
        <taxon>organismal metagenomes</taxon>
    </lineage>
</organism>